<dbReference type="RefSeq" id="WP_166937257.1">
    <property type="nucleotide sequence ID" value="NZ_BAAADD010000012.1"/>
</dbReference>
<dbReference type="SUPFAM" id="SSF46785">
    <property type="entry name" value="Winged helix' DNA-binding domain"/>
    <property type="match status" value="1"/>
</dbReference>
<dbReference type="CDD" id="cd02440">
    <property type="entry name" value="AdoMet_MTases"/>
    <property type="match status" value="1"/>
</dbReference>
<evidence type="ECO:0000259" key="1">
    <source>
        <dbReference type="PROSITE" id="PS50987"/>
    </source>
</evidence>
<keyword evidence="3" id="KW-1185">Reference proteome</keyword>
<dbReference type="NCBIfam" id="NF033788">
    <property type="entry name" value="HTH_metalloreg"/>
    <property type="match status" value="1"/>
</dbReference>
<dbReference type="InterPro" id="IPR036390">
    <property type="entry name" value="WH_DNA-bd_sf"/>
</dbReference>
<dbReference type="InterPro" id="IPR001845">
    <property type="entry name" value="HTH_ArsR_DNA-bd_dom"/>
</dbReference>
<dbReference type="CDD" id="cd00090">
    <property type="entry name" value="HTH_ARSR"/>
    <property type="match status" value="1"/>
</dbReference>
<organism evidence="2 3">
    <name type="scientific">Rhizomicrobium electricum</name>
    <dbReference type="NCBI Taxonomy" id="480070"/>
    <lineage>
        <taxon>Bacteria</taxon>
        <taxon>Pseudomonadati</taxon>
        <taxon>Pseudomonadota</taxon>
        <taxon>Alphaproteobacteria</taxon>
        <taxon>Micropepsales</taxon>
        <taxon>Micropepsaceae</taxon>
        <taxon>Rhizomicrobium</taxon>
    </lineage>
</organism>
<dbReference type="SUPFAM" id="SSF53335">
    <property type="entry name" value="S-adenosyl-L-methionine-dependent methyltransferases"/>
    <property type="match status" value="1"/>
</dbReference>
<dbReference type="Gene3D" id="3.40.50.150">
    <property type="entry name" value="Vaccinia Virus protein VP39"/>
    <property type="match status" value="1"/>
</dbReference>
<accession>A0ABN1FAZ5</accession>
<name>A0ABN1FAZ5_9PROT</name>
<dbReference type="InterPro" id="IPR013216">
    <property type="entry name" value="Methyltransf_11"/>
</dbReference>
<dbReference type="InterPro" id="IPR036388">
    <property type="entry name" value="WH-like_DNA-bd_sf"/>
</dbReference>
<dbReference type="PROSITE" id="PS50987">
    <property type="entry name" value="HTH_ARSR_2"/>
    <property type="match status" value="1"/>
</dbReference>
<feature type="domain" description="HTH arsR-type" evidence="1">
    <location>
        <begin position="1"/>
        <end position="90"/>
    </location>
</feature>
<dbReference type="Proteomes" id="UP001499951">
    <property type="component" value="Unassembled WGS sequence"/>
</dbReference>
<reference evidence="2 3" key="1">
    <citation type="journal article" date="2019" name="Int. J. Syst. Evol. Microbiol.">
        <title>The Global Catalogue of Microorganisms (GCM) 10K type strain sequencing project: providing services to taxonomists for standard genome sequencing and annotation.</title>
        <authorList>
            <consortium name="The Broad Institute Genomics Platform"/>
            <consortium name="The Broad Institute Genome Sequencing Center for Infectious Disease"/>
            <person name="Wu L."/>
            <person name="Ma J."/>
        </authorList>
    </citation>
    <scope>NUCLEOTIDE SEQUENCE [LARGE SCALE GENOMIC DNA]</scope>
    <source>
        <strain evidence="2 3">JCM 15089</strain>
    </source>
</reference>
<dbReference type="PANTHER" id="PTHR42912">
    <property type="entry name" value="METHYLTRANSFERASE"/>
    <property type="match status" value="1"/>
</dbReference>
<dbReference type="Pfam" id="PF01022">
    <property type="entry name" value="HTH_5"/>
    <property type="match status" value="1"/>
</dbReference>
<dbReference type="Gene3D" id="1.10.10.10">
    <property type="entry name" value="Winged helix-like DNA-binding domain superfamily/Winged helix DNA-binding domain"/>
    <property type="match status" value="1"/>
</dbReference>
<proteinExistence type="predicted"/>
<sequence>MDWLVAMLRAAGDPTRLRLLLLLRQAELTVSELIEIIGQSQPRVSRHLKLLCSAGLIARFKEGSWVFYRATDEGKGAALGAALADLLPGPPEADLKRLAAVREKRAAEAAAYFKANASEWGRIRSLHAPEREVEEAILRHLTAAPIEQLLDAGTGTGRMLELLAPHAKRAVGIDTSPEMLAIARDRLLRGTLPNCQVRLGDTYRLPFDAGGAAGGFDVVLFHQVLHYLDDPAAAVAEGARVLKRGGRLLIADFAPHSLEFLRDDYAHRRLGFSDREVQGWFAQAGLKLTAAEAIAPHTDSKEQLIVQIWLGQSPAATLGVAA</sequence>
<gene>
    <name evidence="2" type="ORF">GCM10008942_39290</name>
</gene>
<dbReference type="InterPro" id="IPR050508">
    <property type="entry name" value="Methyltransf_Superfamily"/>
</dbReference>
<evidence type="ECO:0000313" key="2">
    <source>
        <dbReference type="EMBL" id="GAA0586433.1"/>
    </source>
</evidence>
<dbReference type="Pfam" id="PF08241">
    <property type="entry name" value="Methyltransf_11"/>
    <property type="match status" value="1"/>
</dbReference>
<dbReference type="SMART" id="SM00418">
    <property type="entry name" value="HTH_ARSR"/>
    <property type="match status" value="1"/>
</dbReference>
<protein>
    <submittedName>
        <fullName evidence="2">Metalloregulator ArsR/SmtB family transcription factor</fullName>
    </submittedName>
</protein>
<dbReference type="PANTHER" id="PTHR42912:SF93">
    <property type="entry name" value="N6-ADENOSINE-METHYLTRANSFERASE TMT1A"/>
    <property type="match status" value="1"/>
</dbReference>
<dbReference type="InterPro" id="IPR029063">
    <property type="entry name" value="SAM-dependent_MTases_sf"/>
</dbReference>
<evidence type="ECO:0000313" key="3">
    <source>
        <dbReference type="Proteomes" id="UP001499951"/>
    </source>
</evidence>
<comment type="caution">
    <text evidence="2">The sequence shown here is derived from an EMBL/GenBank/DDBJ whole genome shotgun (WGS) entry which is preliminary data.</text>
</comment>
<dbReference type="EMBL" id="BAAADD010000012">
    <property type="protein sequence ID" value="GAA0586433.1"/>
    <property type="molecule type" value="Genomic_DNA"/>
</dbReference>
<dbReference type="PRINTS" id="PR00778">
    <property type="entry name" value="HTHARSR"/>
</dbReference>
<dbReference type="InterPro" id="IPR011991">
    <property type="entry name" value="ArsR-like_HTH"/>
</dbReference>